<keyword evidence="2" id="KW-0732">Signal</keyword>
<protein>
    <recommendedName>
        <fullName evidence="10">Low-density lipoprotein receptor-related protein 5</fullName>
    </recommendedName>
</protein>
<dbReference type="PROSITE" id="PS51120">
    <property type="entry name" value="LDLRB"/>
    <property type="match status" value="6"/>
</dbReference>
<evidence type="ECO:0000256" key="7">
    <source>
        <dbReference type="SAM" id="MobiDB-lite"/>
    </source>
</evidence>
<evidence type="ECO:0000256" key="3">
    <source>
        <dbReference type="ARBA" id="ARBA00022737"/>
    </source>
</evidence>
<gene>
    <name evidence="8" type="ORF">J1605_002402</name>
</gene>
<dbReference type="PANTHER" id="PTHR46513:SF16">
    <property type="entry name" value="LOW-DENSITY LIPOPROTEIN RECEPTOR-RELATED PROTEIN 5"/>
    <property type="match status" value="1"/>
</dbReference>
<keyword evidence="4" id="KW-1015">Disulfide bond</keyword>
<dbReference type="GO" id="GO:0007399">
    <property type="term" value="P:nervous system development"/>
    <property type="evidence" value="ECO:0007669"/>
    <property type="project" value="TreeGrafter"/>
</dbReference>
<comment type="caution">
    <text evidence="8">The sequence shown here is derived from an EMBL/GenBank/DDBJ whole genome shotgun (WGS) entry which is preliminary data.</text>
</comment>
<evidence type="ECO:0000256" key="6">
    <source>
        <dbReference type="PROSITE-ProRule" id="PRU00461"/>
    </source>
</evidence>
<dbReference type="SUPFAM" id="SSF63825">
    <property type="entry name" value="YWTD domain"/>
    <property type="match status" value="2"/>
</dbReference>
<evidence type="ECO:0000256" key="5">
    <source>
        <dbReference type="ARBA" id="ARBA00023180"/>
    </source>
</evidence>
<dbReference type="AlphaFoldDB" id="A0AB34HWW0"/>
<evidence type="ECO:0000256" key="4">
    <source>
        <dbReference type="ARBA" id="ARBA00023157"/>
    </source>
</evidence>
<keyword evidence="9" id="KW-1185">Reference proteome</keyword>
<feature type="repeat" description="LDL-receptor class B" evidence="6">
    <location>
        <begin position="570"/>
        <end position="612"/>
    </location>
</feature>
<evidence type="ECO:0008006" key="10">
    <source>
        <dbReference type="Google" id="ProtNLM"/>
    </source>
</evidence>
<feature type="repeat" description="LDL-receptor class B" evidence="6">
    <location>
        <begin position="109"/>
        <end position="151"/>
    </location>
</feature>
<dbReference type="PANTHER" id="PTHR46513">
    <property type="entry name" value="VITELLOGENIN RECEPTOR-LIKE PROTEIN-RELATED-RELATED"/>
    <property type="match status" value="1"/>
</dbReference>
<feature type="repeat" description="LDL-receptor class B" evidence="6">
    <location>
        <begin position="484"/>
        <end position="526"/>
    </location>
</feature>
<dbReference type="EMBL" id="JAIQCJ010000544">
    <property type="protein sequence ID" value="KAJ8795640.1"/>
    <property type="molecule type" value="Genomic_DNA"/>
</dbReference>
<dbReference type="SMART" id="SM00135">
    <property type="entry name" value="LY"/>
    <property type="match status" value="9"/>
</dbReference>
<feature type="repeat" description="LDL-receptor class B" evidence="6">
    <location>
        <begin position="66"/>
        <end position="108"/>
    </location>
</feature>
<evidence type="ECO:0000256" key="2">
    <source>
        <dbReference type="ARBA" id="ARBA00022729"/>
    </source>
</evidence>
<dbReference type="InterPro" id="IPR011042">
    <property type="entry name" value="6-blade_b-propeller_TolB-like"/>
</dbReference>
<dbReference type="InterPro" id="IPR000033">
    <property type="entry name" value="LDLR_classB_rpt"/>
</dbReference>
<dbReference type="Gene3D" id="2.120.10.30">
    <property type="entry name" value="TolB, C-terminal domain"/>
    <property type="match status" value="3"/>
</dbReference>
<name>A0AB34HWW0_ESCRO</name>
<evidence type="ECO:0000313" key="8">
    <source>
        <dbReference type="EMBL" id="KAJ8795640.1"/>
    </source>
</evidence>
<sequence length="678" mass="75050">MVGKRGLEPRAQAGLVVGAGAEEVLLLARRTDLRRISLDMPDFTDIVLQVDDIRHAIAIDYDPLEGYVYWTDDEVRAIRRAYLDGSGAQTLVNTEINDPDGIAVDWVARNLYWTDTGTDRIEVTRLNGTSRKILVSEDLDEPRAIVLHPVMGLMYWTDWGENPKIECANLDGQERHVLVNTSLGWPNGLALDLQEGKLYWGDAKTDKIEGLLLNTQWASALLQVLGHLGKYAQQMLLWYMLREPWDHATSPGAEAPAGVTADSEGFGGNSRERGAVSPFLRTQSDSRPGGAVRGGLFQVQTLLGPVLFQAVQARGWFSPTSAILQVINIDGTKRRTLLEDKLPHIFGFTLLGDFIYWTDWQRRSIERVHKVKASRDVIIDQLPDLMGLKAVNVAKAVGTNPCADRNGGCSHLCFFTPRAAKCGCPIGLELLSDMKTCIVPEAFLVFTSRAAIHRISLDTNNNDVAIPLTGVKEASALDFDVSNHHIYWTDVSLKTISRAFMNGSSVEHVIEFGLDYPEGMAVDWMGKNLYWADTGTNRIEVARLDGQFRQVLVWRDLDNPRSLALDPTKGYIYWTEWGGKPRIVRAFMDGTNCMTLVDKVGRANDLTIDYADQRLYWTDLDTNMIESSNMLGEGRWALPRGGVPAPGWVRAGGPCREGASLPRALAALSPHGAVPLGP</sequence>
<reference evidence="8 9" key="1">
    <citation type="submission" date="2022-11" db="EMBL/GenBank/DDBJ databases">
        <title>Whole genome sequence of Eschrichtius robustus ER-17-0199.</title>
        <authorList>
            <person name="Bruniche-Olsen A."/>
            <person name="Black A.N."/>
            <person name="Fields C.J."/>
            <person name="Walden K."/>
            <person name="Dewoody J.A."/>
        </authorList>
    </citation>
    <scope>NUCLEOTIDE SEQUENCE [LARGE SCALE GENOMIC DNA]</scope>
    <source>
        <strain evidence="8">ER-17-0199</strain>
        <tissue evidence="8">Blubber</tissue>
    </source>
</reference>
<dbReference type="Proteomes" id="UP001159641">
    <property type="component" value="Unassembled WGS sequence"/>
</dbReference>
<dbReference type="FunFam" id="2.120.10.30:FF:000241">
    <property type="entry name" value="Low-density lipoprotein receptor-related protein 6"/>
    <property type="match status" value="1"/>
</dbReference>
<dbReference type="FunFam" id="2.120.10.30:FF:000132">
    <property type="entry name" value="Uncharacterized protein"/>
    <property type="match status" value="1"/>
</dbReference>
<keyword evidence="5" id="KW-0325">Glycoprotein</keyword>
<dbReference type="Pfam" id="PF14670">
    <property type="entry name" value="FXa_inhibition"/>
    <property type="match status" value="1"/>
</dbReference>
<proteinExistence type="predicted"/>
<organism evidence="8 9">
    <name type="scientific">Eschrichtius robustus</name>
    <name type="common">California gray whale</name>
    <name type="synonym">Eschrichtius gibbosus</name>
    <dbReference type="NCBI Taxonomy" id="9764"/>
    <lineage>
        <taxon>Eukaryota</taxon>
        <taxon>Metazoa</taxon>
        <taxon>Chordata</taxon>
        <taxon>Craniata</taxon>
        <taxon>Vertebrata</taxon>
        <taxon>Euteleostomi</taxon>
        <taxon>Mammalia</taxon>
        <taxon>Eutheria</taxon>
        <taxon>Laurasiatheria</taxon>
        <taxon>Artiodactyla</taxon>
        <taxon>Whippomorpha</taxon>
        <taxon>Cetacea</taxon>
        <taxon>Mysticeti</taxon>
        <taxon>Eschrichtiidae</taxon>
        <taxon>Eschrichtius</taxon>
    </lineage>
</organism>
<accession>A0AB34HWW0</accession>
<dbReference type="InterPro" id="IPR050778">
    <property type="entry name" value="Cueball_EGF_LRP_Nidogen"/>
</dbReference>
<dbReference type="Pfam" id="PF00058">
    <property type="entry name" value="Ldl_recept_b"/>
    <property type="match status" value="6"/>
</dbReference>
<feature type="region of interest" description="Disordered" evidence="7">
    <location>
        <begin position="250"/>
        <end position="271"/>
    </location>
</feature>
<feature type="repeat" description="LDL-receptor class B" evidence="6">
    <location>
        <begin position="152"/>
        <end position="195"/>
    </location>
</feature>
<keyword evidence="1" id="KW-0245">EGF-like domain</keyword>
<keyword evidence="3" id="KW-0677">Repeat</keyword>
<feature type="repeat" description="LDL-receptor class B" evidence="6">
    <location>
        <begin position="527"/>
        <end position="569"/>
    </location>
</feature>
<evidence type="ECO:0000256" key="1">
    <source>
        <dbReference type="ARBA" id="ARBA00022536"/>
    </source>
</evidence>
<evidence type="ECO:0000313" key="9">
    <source>
        <dbReference type="Proteomes" id="UP001159641"/>
    </source>
</evidence>
<dbReference type="SUPFAM" id="SSF57196">
    <property type="entry name" value="EGF/Laminin"/>
    <property type="match status" value="1"/>
</dbReference>